<dbReference type="InterPro" id="IPR013079">
    <property type="entry name" value="6Phosfructo_kin"/>
</dbReference>
<dbReference type="EMBL" id="KQ254860">
    <property type="protein sequence ID" value="KNC69461.1"/>
    <property type="molecule type" value="Genomic_DNA"/>
</dbReference>
<dbReference type="STRING" id="667725.A0A0L0EYG1"/>
<name>A0A0L0EYG1_9EUKA</name>
<dbReference type="InterPro" id="IPR001345">
    <property type="entry name" value="PG/BPGM_mutase_AS"/>
</dbReference>
<dbReference type="PRINTS" id="PR00991">
    <property type="entry name" value="6PFRUCTKNASE"/>
</dbReference>
<dbReference type="GO" id="GO:0006003">
    <property type="term" value="P:fructose 2,6-bisphosphate metabolic process"/>
    <property type="evidence" value="ECO:0007669"/>
    <property type="project" value="InterPro"/>
</dbReference>
<keyword evidence="1" id="KW-0547">Nucleotide-binding</keyword>
<feature type="domain" description="6-phosphofructo-2-kinase" evidence="3">
    <location>
        <begin position="2"/>
        <end position="34"/>
    </location>
</feature>
<feature type="non-terminal residue" evidence="4">
    <location>
        <position position="71"/>
    </location>
</feature>
<dbReference type="Pfam" id="PF01591">
    <property type="entry name" value="6PF2K"/>
    <property type="match status" value="1"/>
</dbReference>
<evidence type="ECO:0000313" key="5">
    <source>
        <dbReference type="Proteomes" id="UP000054560"/>
    </source>
</evidence>
<dbReference type="GO" id="GO:0004331">
    <property type="term" value="F:fructose-2,6-bisphosphate 2-phosphatase activity"/>
    <property type="evidence" value="ECO:0007669"/>
    <property type="project" value="TreeGrafter"/>
</dbReference>
<keyword evidence="5" id="KW-1185">Reference proteome</keyword>
<dbReference type="eggNOG" id="KOG0234">
    <property type="taxonomic scope" value="Eukaryota"/>
</dbReference>
<gene>
    <name evidence="4" type="ORF">SARC_18031</name>
</gene>
<dbReference type="RefSeq" id="XP_014143363.1">
    <property type="nucleotide sequence ID" value="XM_014287888.1"/>
</dbReference>
<sequence length="71" mass="7957">MQIFNVGQEVGVNRVHGYLPSRIVFFLMNLHIEPRAIYLSRHGESAYNIDNRIGGNPGLTKRGQAYASALQ</sequence>
<dbReference type="Gene3D" id="3.40.50.300">
    <property type="entry name" value="P-loop containing nucleotide triphosphate hydrolases"/>
    <property type="match status" value="1"/>
</dbReference>
<dbReference type="AlphaFoldDB" id="A0A0L0EYG1"/>
<dbReference type="Proteomes" id="UP000054560">
    <property type="component" value="Unassembled WGS sequence"/>
</dbReference>
<dbReference type="InterPro" id="IPR003094">
    <property type="entry name" value="6Pfruct_kin"/>
</dbReference>
<dbReference type="GO" id="GO:0005829">
    <property type="term" value="C:cytosol"/>
    <property type="evidence" value="ECO:0007669"/>
    <property type="project" value="TreeGrafter"/>
</dbReference>
<evidence type="ECO:0000256" key="2">
    <source>
        <dbReference type="ARBA" id="ARBA00022840"/>
    </source>
</evidence>
<accession>A0A0L0EYG1</accession>
<evidence type="ECO:0000313" key="4">
    <source>
        <dbReference type="EMBL" id="KNC69461.1"/>
    </source>
</evidence>
<organism evidence="4 5">
    <name type="scientific">Sphaeroforma arctica JP610</name>
    <dbReference type="NCBI Taxonomy" id="667725"/>
    <lineage>
        <taxon>Eukaryota</taxon>
        <taxon>Ichthyosporea</taxon>
        <taxon>Ichthyophonida</taxon>
        <taxon>Sphaeroforma</taxon>
    </lineage>
</organism>
<dbReference type="InterPro" id="IPR027417">
    <property type="entry name" value="P-loop_NTPase"/>
</dbReference>
<reference evidence="4 5" key="1">
    <citation type="submission" date="2011-02" db="EMBL/GenBank/DDBJ databases">
        <title>The Genome Sequence of Sphaeroforma arctica JP610.</title>
        <authorList>
            <consortium name="The Broad Institute Genome Sequencing Platform"/>
            <person name="Russ C."/>
            <person name="Cuomo C."/>
            <person name="Young S.K."/>
            <person name="Zeng Q."/>
            <person name="Gargeya S."/>
            <person name="Alvarado L."/>
            <person name="Berlin A."/>
            <person name="Chapman S.B."/>
            <person name="Chen Z."/>
            <person name="Freedman E."/>
            <person name="Gellesch M."/>
            <person name="Goldberg J."/>
            <person name="Griggs A."/>
            <person name="Gujja S."/>
            <person name="Heilman E."/>
            <person name="Heiman D."/>
            <person name="Howarth C."/>
            <person name="Mehta T."/>
            <person name="Neiman D."/>
            <person name="Pearson M."/>
            <person name="Roberts A."/>
            <person name="Saif S."/>
            <person name="Shea T."/>
            <person name="Shenoy N."/>
            <person name="Sisk P."/>
            <person name="Stolte C."/>
            <person name="Sykes S."/>
            <person name="White J."/>
            <person name="Yandava C."/>
            <person name="Burger G."/>
            <person name="Gray M.W."/>
            <person name="Holland P.W.H."/>
            <person name="King N."/>
            <person name="Lang F.B.F."/>
            <person name="Roger A.J."/>
            <person name="Ruiz-Trillo I."/>
            <person name="Haas B."/>
            <person name="Nusbaum C."/>
            <person name="Birren B."/>
        </authorList>
    </citation>
    <scope>NUCLEOTIDE SEQUENCE [LARGE SCALE GENOMIC DNA]</scope>
    <source>
        <strain evidence="4 5">JP610</strain>
    </source>
</reference>
<dbReference type="GO" id="GO:0003873">
    <property type="term" value="F:6-phosphofructo-2-kinase activity"/>
    <property type="evidence" value="ECO:0007669"/>
    <property type="project" value="InterPro"/>
</dbReference>
<protein>
    <recommendedName>
        <fullName evidence="3">6-phosphofructo-2-kinase domain-containing protein</fullName>
    </recommendedName>
</protein>
<dbReference type="PROSITE" id="PS00175">
    <property type="entry name" value="PG_MUTASE"/>
    <property type="match status" value="1"/>
</dbReference>
<dbReference type="PIRSF" id="PIRSF000709">
    <property type="entry name" value="6PFK_2-Ptase"/>
    <property type="match status" value="1"/>
</dbReference>
<dbReference type="PANTHER" id="PTHR10606:SF44">
    <property type="entry name" value="6-PHOSPHOFRUCTO 2-KINASE_FRUCTOSE 2,6-BISPHOSPHATASE LONG FORM"/>
    <property type="match status" value="1"/>
</dbReference>
<dbReference type="InterPro" id="IPR029033">
    <property type="entry name" value="His_PPase_superfam"/>
</dbReference>
<evidence type="ECO:0000259" key="3">
    <source>
        <dbReference type="Pfam" id="PF01591"/>
    </source>
</evidence>
<dbReference type="GO" id="GO:0006000">
    <property type="term" value="P:fructose metabolic process"/>
    <property type="evidence" value="ECO:0007669"/>
    <property type="project" value="InterPro"/>
</dbReference>
<dbReference type="PANTHER" id="PTHR10606">
    <property type="entry name" value="6-PHOSPHOFRUCTO-2-KINASE/FRUCTOSE-2,6-BISPHOSPHATASE"/>
    <property type="match status" value="1"/>
</dbReference>
<dbReference type="GO" id="GO:0005524">
    <property type="term" value="F:ATP binding"/>
    <property type="evidence" value="ECO:0007669"/>
    <property type="project" value="UniProtKB-KW"/>
</dbReference>
<keyword evidence="2" id="KW-0067">ATP-binding</keyword>
<evidence type="ECO:0000256" key="1">
    <source>
        <dbReference type="ARBA" id="ARBA00022741"/>
    </source>
</evidence>
<proteinExistence type="predicted"/>
<dbReference type="OrthoDB" id="267323at2759"/>
<dbReference type="Gene3D" id="3.40.50.1240">
    <property type="entry name" value="Phosphoglycerate mutase-like"/>
    <property type="match status" value="1"/>
</dbReference>
<dbReference type="SUPFAM" id="SSF53254">
    <property type="entry name" value="Phosphoglycerate mutase-like"/>
    <property type="match status" value="1"/>
</dbReference>
<dbReference type="GeneID" id="25918535"/>